<name>A0AAV5JRY9_9ROSI</name>
<comment type="caution">
    <text evidence="1">The sequence shown here is derived from an EMBL/GenBank/DDBJ whole genome shotgun (WGS) entry which is preliminary data.</text>
</comment>
<dbReference type="EMBL" id="BPVZ01000043">
    <property type="protein sequence ID" value="GKV15486.1"/>
    <property type="molecule type" value="Genomic_DNA"/>
</dbReference>
<organism evidence="1 2">
    <name type="scientific">Rubroshorea leprosula</name>
    <dbReference type="NCBI Taxonomy" id="152421"/>
    <lineage>
        <taxon>Eukaryota</taxon>
        <taxon>Viridiplantae</taxon>
        <taxon>Streptophyta</taxon>
        <taxon>Embryophyta</taxon>
        <taxon>Tracheophyta</taxon>
        <taxon>Spermatophyta</taxon>
        <taxon>Magnoliopsida</taxon>
        <taxon>eudicotyledons</taxon>
        <taxon>Gunneridae</taxon>
        <taxon>Pentapetalae</taxon>
        <taxon>rosids</taxon>
        <taxon>malvids</taxon>
        <taxon>Malvales</taxon>
        <taxon>Dipterocarpaceae</taxon>
        <taxon>Rubroshorea</taxon>
    </lineage>
</organism>
<accession>A0AAV5JRY9</accession>
<dbReference type="Proteomes" id="UP001054252">
    <property type="component" value="Unassembled WGS sequence"/>
</dbReference>
<reference evidence="1 2" key="1">
    <citation type="journal article" date="2021" name="Commun. Biol.">
        <title>The genome of Shorea leprosula (Dipterocarpaceae) highlights the ecological relevance of drought in aseasonal tropical rainforests.</title>
        <authorList>
            <person name="Ng K.K.S."/>
            <person name="Kobayashi M.J."/>
            <person name="Fawcett J.A."/>
            <person name="Hatakeyama M."/>
            <person name="Paape T."/>
            <person name="Ng C.H."/>
            <person name="Ang C.C."/>
            <person name="Tnah L.H."/>
            <person name="Lee C.T."/>
            <person name="Nishiyama T."/>
            <person name="Sese J."/>
            <person name="O'Brien M.J."/>
            <person name="Copetti D."/>
            <person name="Mohd Noor M.I."/>
            <person name="Ong R.C."/>
            <person name="Putra M."/>
            <person name="Sireger I.Z."/>
            <person name="Indrioko S."/>
            <person name="Kosugi Y."/>
            <person name="Izuno A."/>
            <person name="Isagi Y."/>
            <person name="Lee S.L."/>
            <person name="Shimizu K.K."/>
        </authorList>
    </citation>
    <scope>NUCLEOTIDE SEQUENCE [LARGE SCALE GENOMIC DNA]</scope>
    <source>
        <strain evidence="1">214</strain>
    </source>
</reference>
<evidence type="ECO:0000313" key="2">
    <source>
        <dbReference type="Proteomes" id="UP001054252"/>
    </source>
</evidence>
<dbReference type="AlphaFoldDB" id="A0AAV5JRY9"/>
<evidence type="ECO:0000313" key="1">
    <source>
        <dbReference type="EMBL" id="GKV15486.1"/>
    </source>
</evidence>
<proteinExistence type="predicted"/>
<protein>
    <submittedName>
        <fullName evidence="1">Uncharacterized protein</fullName>
    </submittedName>
</protein>
<gene>
    <name evidence="1" type="ORF">SLEP1_g26273</name>
</gene>
<sequence>MMAIGLESGEGEPMDDEDWRMDFVLSWKSGKDLRVEELRVES</sequence>
<keyword evidence="2" id="KW-1185">Reference proteome</keyword>